<accession>A0A9N9RTV7</accession>
<name>A0A9N9RTV7_9DIPT</name>
<evidence type="ECO:0000256" key="3">
    <source>
        <dbReference type="SAM" id="Phobius"/>
    </source>
</evidence>
<keyword evidence="3" id="KW-0472">Membrane</keyword>
<evidence type="ECO:0000256" key="2">
    <source>
        <dbReference type="ARBA" id="ARBA00038334"/>
    </source>
</evidence>
<reference evidence="5" key="2">
    <citation type="submission" date="2022-10" db="EMBL/GenBank/DDBJ databases">
        <authorList>
            <consortium name="ENA_rothamsted_submissions"/>
            <consortium name="culmorum"/>
            <person name="King R."/>
        </authorList>
    </citation>
    <scope>NUCLEOTIDE SEQUENCE</scope>
</reference>
<keyword evidence="3" id="KW-1133">Transmembrane helix</keyword>
<organism evidence="5 6">
    <name type="scientific">Chironomus riparius</name>
    <dbReference type="NCBI Taxonomy" id="315576"/>
    <lineage>
        <taxon>Eukaryota</taxon>
        <taxon>Metazoa</taxon>
        <taxon>Ecdysozoa</taxon>
        <taxon>Arthropoda</taxon>
        <taxon>Hexapoda</taxon>
        <taxon>Insecta</taxon>
        <taxon>Pterygota</taxon>
        <taxon>Neoptera</taxon>
        <taxon>Endopterygota</taxon>
        <taxon>Diptera</taxon>
        <taxon>Nematocera</taxon>
        <taxon>Chironomoidea</taxon>
        <taxon>Chironomidae</taxon>
        <taxon>Chironominae</taxon>
        <taxon>Chironomus</taxon>
    </lineage>
</organism>
<dbReference type="PRINTS" id="PR00412">
    <property type="entry name" value="EPOXHYDRLASE"/>
</dbReference>
<sequence>MTRFSDVIKFIIFVSLSVFYSSFIAFALLLVYIFKKSLFEVKDRPNPPAPLTGNEFGVHKFANVNGIKLHYVEKGDPKNPLIVFVHGFPEFWYSWRHQLKEFSKDYWTIAIDQRGYGQSDKPSNVSEYHVDNMADDINALVKSLGREKFILVAHDWGAAIGFNYVYRYTETLEKYIMIGGPTTQAWKKLVTGSVKQFIMSWYVFFFQMPILPETALRMQDLRAFETMKLGTAEDIECFKYTFAKKDALTYPINYYRAIRVLDPDRRLPRPQNPVPGLFLLGEYDKYISRETGSLAMQELARLEFNIIKGANHFAQQHKPDETNRMIREFLEKK</sequence>
<dbReference type="AlphaFoldDB" id="A0A9N9RTV7"/>
<keyword evidence="6" id="KW-1185">Reference proteome</keyword>
<feature type="transmembrane region" description="Helical" evidence="3">
    <location>
        <begin position="12"/>
        <end position="34"/>
    </location>
</feature>
<gene>
    <name evidence="5" type="ORF">CHIRRI_LOCUS5325</name>
</gene>
<dbReference type="SUPFAM" id="SSF53474">
    <property type="entry name" value="alpha/beta-Hydrolases"/>
    <property type="match status" value="1"/>
</dbReference>
<evidence type="ECO:0000313" key="6">
    <source>
        <dbReference type="Proteomes" id="UP001153620"/>
    </source>
</evidence>
<evidence type="ECO:0000256" key="1">
    <source>
        <dbReference type="ARBA" id="ARBA00022801"/>
    </source>
</evidence>
<dbReference type="InterPro" id="IPR000639">
    <property type="entry name" value="Epox_hydrolase-like"/>
</dbReference>
<dbReference type="Proteomes" id="UP001153620">
    <property type="component" value="Chromosome 2"/>
</dbReference>
<feature type="domain" description="AB hydrolase-1" evidence="4">
    <location>
        <begin position="80"/>
        <end position="315"/>
    </location>
</feature>
<evidence type="ECO:0000313" key="5">
    <source>
        <dbReference type="EMBL" id="CAG9802414.1"/>
    </source>
</evidence>
<protein>
    <recommendedName>
        <fullName evidence="4">AB hydrolase-1 domain-containing protein</fullName>
    </recommendedName>
</protein>
<proteinExistence type="inferred from homology"/>
<keyword evidence="3" id="KW-0812">Transmembrane</keyword>
<dbReference type="PANTHER" id="PTHR43329">
    <property type="entry name" value="EPOXIDE HYDROLASE"/>
    <property type="match status" value="1"/>
</dbReference>
<keyword evidence="1" id="KW-0378">Hydrolase</keyword>
<dbReference type="Gene3D" id="3.40.50.1820">
    <property type="entry name" value="alpha/beta hydrolase"/>
    <property type="match status" value="1"/>
</dbReference>
<dbReference type="InterPro" id="IPR029058">
    <property type="entry name" value="AB_hydrolase_fold"/>
</dbReference>
<comment type="similarity">
    <text evidence="2">Belongs to the AB hydrolase superfamily. Epoxide hydrolase family.</text>
</comment>
<reference evidence="5" key="1">
    <citation type="submission" date="2022-01" db="EMBL/GenBank/DDBJ databases">
        <authorList>
            <person name="King R."/>
        </authorList>
    </citation>
    <scope>NUCLEOTIDE SEQUENCE</scope>
</reference>
<dbReference type="OrthoDB" id="408373at2759"/>
<dbReference type="GO" id="GO:0004301">
    <property type="term" value="F:epoxide hydrolase activity"/>
    <property type="evidence" value="ECO:0007669"/>
    <property type="project" value="UniProtKB-ARBA"/>
</dbReference>
<dbReference type="InterPro" id="IPR000073">
    <property type="entry name" value="AB_hydrolase_1"/>
</dbReference>
<dbReference type="Pfam" id="PF00561">
    <property type="entry name" value="Abhydrolase_1"/>
    <property type="match status" value="1"/>
</dbReference>
<evidence type="ECO:0000259" key="4">
    <source>
        <dbReference type="Pfam" id="PF00561"/>
    </source>
</evidence>
<dbReference type="EMBL" id="OU895878">
    <property type="protein sequence ID" value="CAG9802414.1"/>
    <property type="molecule type" value="Genomic_DNA"/>
</dbReference>